<dbReference type="PRINTS" id="PR00081">
    <property type="entry name" value="GDHRDH"/>
</dbReference>
<evidence type="ECO:0000259" key="5">
    <source>
        <dbReference type="SMART" id="SM00822"/>
    </source>
</evidence>
<dbReference type="SUPFAM" id="SSF51735">
    <property type="entry name" value="NAD(P)-binding Rossmann-fold domains"/>
    <property type="match status" value="1"/>
</dbReference>
<dbReference type="PANTHER" id="PTHR42760">
    <property type="entry name" value="SHORT-CHAIN DEHYDROGENASES/REDUCTASES FAMILY MEMBER"/>
    <property type="match status" value="1"/>
</dbReference>
<evidence type="ECO:0000313" key="7">
    <source>
        <dbReference type="Proteomes" id="UP000245768"/>
    </source>
</evidence>
<dbReference type="InterPro" id="IPR057326">
    <property type="entry name" value="KR_dom"/>
</dbReference>
<evidence type="ECO:0000256" key="2">
    <source>
        <dbReference type="ARBA" id="ARBA00022857"/>
    </source>
</evidence>
<keyword evidence="2" id="KW-0521">NADP</keyword>
<dbReference type="STRING" id="215250.A0A316YV34"/>
<dbReference type="InterPro" id="IPR036291">
    <property type="entry name" value="NAD(P)-bd_dom_sf"/>
</dbReference>
<accession>A0A316YV34</accession>
<dbReference type="InterPro" id="IPR020904">
    <property type="entry name" value="Sc_DH/Rdtase_CS"/>
</dbReference>
<dbReference type="GO" id="GO:0016616">
    <property type="term" value="F:oxidoreductase activity, acting on the CH-OH group of donors, NAD or NADP as acceptor"/>
    <property type="evidence" value="ECO:0007669"/>
    <property type="project" value="TreeGrafter"/>
</dbReference>
<gene>
    <name evidence="6" type="ORF">FA10DRAFT_263649</name>
</gene>
<dbReference type="OrthoDB" id="1393670at2759"/>
<dbReference type="PROSITE" id="PS00061">
    <property type="entry name" value="ADH_SHORT"/>
    <property type="match status" value="1"/>
</dbReference>
<dbReference type="InterPro" id="IPR002347">
    <property type="entry name" value="SDR_fam"/>
</dbReference>
<proteinExistence type="inferred from homology"/>
<keyword evidence="3" id="KW-0560">Oxidoreductase</keyword>
<dbReference type="PRINTS" id="PR00080">
    <property type="entry name" value="SDRFAMILY"/>
</dbReference>
<organism evidence="6 7">
    <name type="scientific">Acaromyces ingoldii</name>
    <dbReference type="NCBI Taxonomy" id="215250"/>
    <lineage>
        <taxon>Eukaryota</taxon>
        <taxon>Fungi</taxon>
        <taxon>Dikarya</taxon>
        <taxon>Basidiomycota</taxon>
        <taxon>Ustilaginomycotina</taxon>
        <taxon>Exobasidiomycetes</taxon>
        <taxon>Exobasidiales</taxon>
        <taxon>Cryptobasidiaceae</taxon>
        <taxon>Acaromyces</taxon>
    </lineage>
</organism>
<evidence type="ECO:0000313" key="6">
    <source>
        <dbReference type="EMBL" id="PWN92916.1"/>
    </source>
</evidence>
<dbReference type="Pfam" id="PF13561">
    <property type="entry name" value="adh_short_C2"/>
    <property type="match status" value="1"/>
</dbReference>
<dbReference type="AlphaFoldDB" id="A0A316YV34"/>
<dbReference type="InParanoid" id="A0A316YV34"/>
<feature type="domain" description="Ketoreductase" evidence="5">
    <location>
        <begin position="25"/>
        <end position="199"/>
    </location>
</feature>
<evidence type="ECO:0000256" key="3">
    <source>
        <dbReference type="ARBA" id="ARBA00023002"/>
    </source>
</evidence>
<name>A0A316YV34_9BASI</name>
<evidence type="ECO:0000256" key="4">
    <source>
        <dbReference type="RuleBase" id="RU000363"/>
    </source>
</evidence>
<dbReference type="Pfam" id="PF00106">
    <property type="entry name" value="adh_short"/>
    <property type="match status" value="1"/>
</dbReference>
<dbReference type="GO" id="GO:0006633">
    <property type="term" value="P:fatty acid biosynthetic process"/>
    <property type="evidence" value="ECO:0007669"/>
    <property type="project" value="TreeGrafter"/>
</dbReference>
<sequence>MANERLQQLSKHLGANLGGALLQGQVAIITGSGQGIGRAAALLFAQHGAHVVVSDLDGAKAEEVAKEITDAGGSALAIQGNVMDPDFGKKTVKATVGKFGKINHIVNNAGFTNDKMLHNIDDATFQQMLDCHTVAPFRLIRAAAPYMRIKEPEKRENRSVVFVSSTSGVHGNTGQLNYSAAKSAVLGMTKTVAKEWGPFGVRSNCVAFGWIQTRLTGAKEAGASIKIDGKEVKLGIPGRAGSSDVNATADIPLRRPGEPTEAGASILFLASPLASYVSGQILEVTGGRGI</sequence>
<keyword evidence="7" id="KW-1185">Reference proteome</keyword>
<dbReference type="RefSeq" id="XP_025380114.1">
    <property type="nucleotide sequence ID" value="XM_025520308.1"/>
</dbReference>
<dbReference type="EMBL" id="KZ819634">
    <property type="protein sequence ID" value="PWN92916.1"/>
    <property type="molecule type" value="Genomic_DNA"/>
</dbReference>
<dbReference type="GO" id="GO:0048038">
    <property type="term" value="F:quinone binding"/>
    <property type="evidence" value="ECO:0007669"/>
    <property type="project" value="TreeGrafter"/>
</dbReference>
<evidence type="ECO:0000256" key="1">
    <source>
        <dbReference type="ARBA" id="ARBA00006484"/>
    </source>
</evidence>
<protein>
    <submittedName>
        <fullName evidence="6">NAD(P)-binding protein</fullName>
    </submittedName>
</protein>
<dbReference type="SMART" id="SM00822">
    <property type="entry name" value="PKS_KR"/>
    <property type="match status" value="1"/>
</dbReference>
<dbReference type="Proteomes" id="UP000245768">
    <property type="component" value="Unassembled WGS sequence"/>
</dbReference>
<comment type="similarity">
    <text evidence="1 4">Belongs to the short-chain dehydrogenases/reductases (SDR) family.</text>
</comment>
<dbReference type="PANTHER" id="PTHR42760:SF133">
    <property type="entry name" value="3-OXOACYL-[ACYL-CARRIER-PROTEIN] REDUCTASE"/>
    <property type="match status" value="1"/>
</dbReference>
<dbReference type="GeneID" id="37042224"/>
<dbReference type="Gene3D" id="3.40.50.720">
    <property type="entry name" value="NAD(P)-binding Rossmann-like Domain"/>
    <property type="match status" value="1"/>
</dbReference>
<reference evidence="6 7" key="1">
    <citation type="journal article" date="2018" name="Mol. Biol. Evol.">
        <title>Broad Genomic Sampling Reveals a Smut Pathogenic Ancestry of the Fungal Clade Ustilaginomycotina.</title>
        <authorList>
            <person name="Kijpornyongpan T."/>
            <person name="Mondo S.J."/>
            <person name="Barry K."/>
            <person name="Sandor L."/>
            <person name="Lee J."/>
            <person name="Lipzen A."/>
            <person name="Pangilinan J."/>
            <person name="LaButti K."/>
            <person name="Hainaut M."/>
            <person name="Henrissat B."/>
            <person name="Grigoriev I.V."/>
            <person name="Spatafora J.W."/>
            <person name="Aime M.C."/>
        </authorList>
    </citation>
    <scope>NUCLEOTIDE SEQUENCE [LARGE SCALE GENOMIC DNA]</scope>
    <source>
        <strain evidence="6 7">MCA 4198</strain>
    </source>
</reference>
<dbReference type="FunFam" id="3.40.50.720:FF:000084">
    <property type="entry name" value="Short-chain dehydrogenase reductase"/>
    <property type="match status" value="1"/>
</dbReference>